<dbReference type="KEGG" id="ess:ATZ33_17475"/>
<evidence type="ECO:0000256" key="1">
    <source>
        <dbReference type="SAM" id="MobiDB-lite"/>
    </source>
</evidence>
<dbReference type="AlphaFoldDB" id="A0A0S3KFQ1"/>
<organism evidence="3 5">
    <name type="scientific">Enterococcus silesiacus</name>
    <dbReference type="NCBI Taxonomy" id="332949"/>
    <lineage>
        <taxon>Bacteria</taxon>
        <taxon>Bacillati</taxon>
        <taxon>Bacillota</taxon>
        <taxon>Bacilli</taxon>
        <taxon>Lactobacillales</taxon>
        <taxon>Enterococcaceae</taxon>
        <taxon>Enterococcus</taxon>
    </lineage>
</organism>
<dbReference type="Proteomes" id="UP000065511">
    <property type="component" value="Chromosome"/>
</dbReference>
<evidence type="ECO:0000313" key="4">
    <source>
        <dbReference type="Proteomes" id="UP000065511"/>
    </source>
</evidence>
<dbReference type="RefSeq" id="WP_071876606.1">
    <property type="nucleotide sequence ID" value="NZ_JXLC01000003.1"/>
</dbReference>
<dbReference type="NCBIfam" id="TIGR02126">
    <property type="entry name" value="phgtail_TP901_1"/>
    <property type="match status" value="1"/>
</dbReference>
<evidence type="ECO:0000313" key="3">
    <source>
        <dbReference type="EMBL" id="OJG93048.1"/>
    </source>
</evidence>
<gene>
    <name evidence="2" type="ORF">ATZ33_17475</name>
    <name evidence="3" type="ORF">RV15_GL002182</name>
</gene>
<feature type="region of interest" description="Disordered" evidence="1">
    <location>
        <begin position="32"/>
        <end position="54"/>
    </location>
</feature>
<sequence length="176" mass="19573">MKQAAKGIDIILLFRLLKDSTKEAAWKLAFQTEHENTKSKDSDSTPTKDGPIRTPGALEIDFSATSILSINDSYVEKLETALDDDEIIEIWEINKAEKGTGEDADKYKATYYQGYVTSFGKNPSAEDSVELSLEFGINGKGAKGFATLNEEQEEVVQYVFKDTTKEATETPKKKDN</sequence>
<reference evidence="3 5" key="1">
    <citation type="submission" date="2014-12" db="EMBL/GenBank/DDBJ databases">
        <title>Draft genome sequences of 29 type strains of Enterococci.</title>
        <authorList>
            <person name="Zhong Z."/>
            <person name="Sun Z."/>
            <person name="Liu W."/>
            <person name="Zhang W."/>
            <person name="Zhang H."/>
        </authorList>
    </citation>
    <scope>NUCLEOTIDE SEQUENCE [LARGE SCALE GENOMIC DNA]</scope>
    <source>
        <strain evidence="3 5">DSM 22801</strain>
    </source>
</reference>
<keyword evidence="4" id="KW-1185">Reference proteome</keyword>
<dbReference type="InterPro" id="IPR011855">
    <property type="entry name" value="Phgtail_TP901_1"/>
</dbReference>
<proteinExistence type="predicted"/>
<name>A0A0S3KFQ1_9ENTE</name>
<dbReference type="PRINTS" id="PR01997">
    <property type="entry name" value="MTP2FAMILY"/>
</dbReference>
<dbReference type="Proteomes" id="UP000183039">
    <property type="component" value="Unassembled WGS sequence"/>
</dbReference>
<dbReference type="EMBL" id="JXLC01000003">
    <property type="protein sequence ID" value="OJG93048.1"/>
    <property type="molecule type" value="Genomic_DNA"/>
</dbReference>
<dbReference type="InterPro" id="IPR022345">
    <property type="entry name" value="Phage_69_Orf23_MTP"/>
</dbReference>
<evidence type="ECO:0000313" key="2">
    <source>
        <dbReference type="EMBL" id="ALS03101.1"/>
    </source>
</evidence>
<accession>A0A0S3KFQ1</accession>
<reference evidence="2 4" key="2">
    <citation type="submission" date="2015-12" db="EMBL/GenBank/DDBJ databases">
        <authorList>
            <person name="Lauer A."/>
            <person name="Humrighouse B."/>
            <person name="Loparev V."/>
            <person name="Shewmaker P.L."/>
            <person name="Whitney A.M."/>
            <person name="McLaughlin R.W."/>
        </authorList>
    </citation>
    <scope>NUCLEOTIDE SEQUENCE [LARGE SCALE GENOMIC DNA]</scope>
    <source>
        <strain evidence="2 4">LMG 23085</strain>
    </source>
</reference>
<dbReference type="EMBL" id="CP013614">
    <property type="protein sequence ID" value="ALS03101.1"/>
    <property type="molecule type" value="Genomic_DNA"/>
</dbReference>
<evidence type="ECO:0000313" key="5">
    <source>
        <dbReference type="Proteomes" id="UP000183039"/>
    </source>
</evidence>
<dbReference type="OrthoDB" id="2044969at2"/>
<feature type="compositionally biased region" description="Basic and acidic residues" evidence="1">
    <location>
        <begin position="32"/>
        <end position="43"/>
    </location>
</feature>
<protein>
    <submittedName>
        <fullName evidence="2">Phage tail protein</fullName>
    </submittedName>
    <submittedName>
        <fullName evidence="3">TP901-1 family phage major tail protein</fullName>
    </submittedName>
</protein>
<dbReference type="Pfam" id="PF06199">
    <property type="entry name" value="Phage_tail_2"/>
    <property type="match status" value="1"/>
</dbReference>
<dbReference type="PRINTS" id="PR01998">
    <property type="entry name" value="MTP2STAPHYLO"/>
</dbReference>